<reference evidence="2" key="2">
    <citation type="submission" date="2014-11" db="EMBL/GenBank/DDBJ databases">
        <title>Draft genome sequence of Hydrogenophaga intermedia S1.</title>
        <authorList>
            <person name="Gan H.M."/>
            <person name="Chew T.H."/>
            <person name="Stolz A."/>
        </authorList>
    </citation>
    <scope>NUCLEOTIDE SEQUENCE [LARGE SCALE GENOMIC DNA]</scope>
    <source>
        <strain evidence="2">S1</strain>
    </source>
</reference>
<protein>
    <submittedName>
        <fullName evidence="1">Uncharacterized protein</fullName>
    </submittedName>
</protein>
<name>A0A1L1PS08_HYDIT</name>
<keyword evidence="2" id="KW-1185">Reference proteome</keyword>
<organism evidence="1 2">
    <name type="scientific">Hydrogenophaga intermedia</name>
    <dbReference type="NCBI Taxonomy" id="65786"/>
    <lineage>
        <taxon>Bacteria</taxon>
        <taxon>Pseudomonadati</taxon>
        <taxon>Pseudomonadota</taxon>
        <taxon>Betaproteobacteria</taxon>
        <taxon>Burkholderiales</taxon>
        <taxon>Comamonadaceae</taxon>
        <taxon>Hydrogenophaga</taxon>
    </lineage>
</organism>
<accession>A0A1L1PS08</accession>
<proteinExistence type="predicted"/>
<sequence>MNPTLLRKPGAPPTMLEERRLPLAPEAYAVSRPTPDVWVVRVVATGQEVYRGPGPAVVVRSPAPF</sequence>
<evidence type="ECO:0000313" key="1">
    <source>
        <dbReference type="EMBL" id="CDN90529.1"/>
    </source>
</evidence>
<dbReference type="Proteomes" id="UP000028878">
    <property type="component" value="Unassembled WGS sequence"/>
</dbReference>
<gene>
    <name evidence="1" type="ORF">BN948_04974</name>
</gene>
<dbReference type="EMBL" id="CCAE010000090">
    <property type="protein sequence ID" value="CDN90529.1"/>
    <property type="molecule type" value="Genomic_DNA"/>
</dbReference>
<evidence type="ECO:0000313" key="2">
    <source>
        <dbReference type="Proteomes" id="UP000028878"/>
    </source>
</evidence>
<dbReference type="RefSeq" id="WP_138820345.1">
    <property type="nucleotide sequence ID" value="NZ_CCAE010000090.1"/>
</dbReference>
<reference evidence="2" key="1">
    <citation type="submission" date="2014-02" db="EMBL/GenBank/DDBJ databases">
        <authorList>
            <person name="Gan H."/>
        </authorList>
    </citation>
    <scope>NUCLEOTIDE SEQUENCE [LARGE SCALE GENOMIC DNA]</scope>
    <source>
        <strain evidence="2">S1</strain>
    </source>
</reference>
<dbReference type="AlphaFoldDB" id="A0A1L1PS08"/>